<dbReference type="InterPro" id="IPR013087">
    <property type="entry name" value="Znf_C2H2_type"/>
</dbReference>
<feature type="compositionally biased region" description="Basic and acidic residues" evidence="2">
    <location>
        <begin position="175"/>
        <end position="199"/>
    </location>
</feature>
<sequence>MPPPPTEDEVNKGGDHADEQTSPVEETAASEVAAAVITTTVPHPPPSAEAVARAAAALQAAFSQPLQPPPPPKGKRKSRDILDVPSRDPTCHECGKKFGNWKAVFGHLRVHAGRPFRGAFPPPVGPDWTASSSSVPDNSQRWPQQEPRLGLGIDLNVPYMPMINDDDDGDEVDVTDPKRVRILEMNRRALEEATAKKDGGGGGNRETDEEEEEEERDGDKGAEQRE</sequence>
<accession>A0AAV2F5E8</accession>
<dbReference type="PROSITE" id="PS00028">
    <property type="entry name" value="ZINC_FINGER_C2H2_1"/>
    <property type="match status" value="1"/>
</dbReference>
<feature type="region of interest" description="Disordered" evidence="2">
    <location>
        <begin position="59"/>
        <end position="93"/>
    </location>
</feature>
<feature type="compositionally biased region" description="Acidic residues" evidence="2">
    <location>
        <begin position="207"/>
        <end position="216"/>
    </location>
</feature>
<feature type="compositionally biased region" description="Acidic residues" evidence="2">
    <location>
        <begin position="164"/>
        <end position="174"/>
    </location>
</feature>
<name>A0AAV2F5E8_9ROSI</name>
<feature type="domain" description="C2H2-type" evidence="3">
    <location>
        <begin position="89"/>
        <end position="116"/>
    </location>
</feature>
<keyword evidence="1" id="KW-0862">Zinc</keyword>
<dbReference type="AlphaFoldDB" id="A0AAV2F5E8"/>
<reference evidence="4 5" key="1">
    <citation type="submission" date="2024-04" db="EMBL/GenBank/DDBJ databases">
        <authorList>
            <person name="Fracassetti M."/>
        </authorList>
    </citation>
    <scope>NUCLEOTIDE SEQUENCE [LARGE SCALE GENOMIC DNA]</scope>
</reference>
<keyword evidence="1" id="KW-0863">Zinc-finger</keyword>
<dbReference type="PROSITE" id="PS50157">
    <property type="entry name" value="ZINC_FINGER_C2H2_2"/>
    <property type="match status" value="1"/>
</dbReference>
<feature type="compositionally biased region" description="Polar residues" evidence="2">
    <location>
        <begin position="129"/>
        <end position="143"/>
    </location>
</feature>
<evidence type="ECO:0000256" key="1">
    <source>
        <dbReference type="PROSITE-ProRule" id="PRU00042"/>
    </source>
</evidence>
<evidence type="ECO:0000256" key="2">
    <source>
        <dbReference type="SAM" id="MobiDB-lite"/>
    </source>
</evidence>
<feature type="region of interest" description="Disordered" evidence="2">
    <location>
        <begin position="1"/>
        <end position="28"/>
    </location>
</feature>
<organism evidence="4 5">
    <name type="scientific">Linum trigynum</name>
    <dbReference type="NCBI Taxonomy" id="586398"/>
    <lineage>
        <taxon>Eukaryota</taxon>
        <taxon>Viridiplantae</taxon>
        <taxon>Streptophyta</taxon>
        <taxon>Embryophyta</taxon>
        <taxon>Tracheophyta</taxon>
        <taxon>Spermatophyta</taxon>
        <taxon>Magnoliopsida</taxon>
        <taxon>eudicotyledons</taxon>
        <taxon>Gunneridae</taxon>
        <taxon>Pentapetalae</taxon>
        <taxon>rosids</taxon>
        <taxon>fabids</taxon>
        <taxon>Malpighiales</taxon>
        <taxon>Linaceae</taxon>
        <taxon>Linum</taxon>
    </lineage>
</organism>
<gene>
    <name evidence="4" type="ORF">LTRI10_LOCUS33858</name>
</gene>
<dbReference type="PANTHER" id="PTHR47591:SF13">
    <property type="entry name" value="OS02G0293900 PROTEIN"/>
    <property type="match status" value="1"/>
</dbReference>
<feature type="compositionally biased region" description="Basic and acidic residues" evidence="2">
    <location>
        <begin position="9"/>
        <end position="19"/>
    </location>
</feature>
<evidence type="ECO:0000313" key="5">
    <source>
        <dbReference type="Proteomes" id="UP001497516"/>
    </source>
</evidence>
<dbReference type="EMBL" id="OZ034819">
    <property type="protein sequence ID" value="CAL1393267.1"/>
    <property type="molecule type" value="Genomic_DNA"/>
</dbReference>
<evidence type="ECO:0000259" key="3">
    <source>
        <dbReference type="PROSITE" id="PS50157"/>
    </source>
</evidence>
<evidence type="ECO:0000313" key="4">
    <source>
        <dbReference type="EMBL" id="CAL1393267.1"/>
    </source>
</evidence>
<feature type="compositionally biased region" description="Basic and acidic residues" evidence="2">
    <location>
        <begin position="217"/>
        <end position="226"/>
    </location>
</feature>
<keyword evidence="5" id="KW-1185">Reference proteome</keyword>
<proteinExistence type="predicted"/>
<keyword evidence="1" id="KW-0479">Metal-binding</keyword>
<dbReference type="PANTHER" id="PTHR47591">
    <property type="entry name" value="ZINC FINGER PROTEIN ZAT2-RELATED"/>
    <property type="match status" value="1"/>
</dbReference>
<dbReference type="Proteomes" id="UP001497516">
    <property type="component" value="Chromosome 6"/>
</dbReference>
<feature type="compositionally biased region" description="Basic and acidic residues" evidence="2">
    <location>
        <begin position="79"/>
        <end position="93"/>
    </location>
</feature>
<dbReference type="GO" id="GO:0008270">
    <property type="term" value="F:zinc ion binding"/>
    <property type="evidence" value="ECO:0007669"/>
    <property type="project" value="UniProtKB-KW"/>
</dbReference>
<protein>
    <recommendedName>
        <fullName evidence="3">C2H2-type domain-containing protein</fullName>
    </recommendedName>
</protein>
<feature type="region of interest" description="Disordered" evidence="2">
    <location>
        <begin position="113"/>
        <end position="226"/>
    </location>
</feature>